<reference evidence="1" key="2">
    <citation type="submission" date="2020-09" db="EMBL/GenBank/DDBJ databases">
        <authorList>
            <person name="Sun Q."/>
            <person name="Ohkuma M."/>
        </authorList>
    </citation>
    <scope>NUCLEOTIDE SEQUENCE</scope>
    <source>
        <strain evidence="1">JCM 17251</strain>
    </source>
</reference>
<evidence type="ECO:0008006" key="3">
    <source>
        <dbReference type="Google" id="ProtNLM"/>
    </source>
</evidence>
<comment type="caution">
    <text evidence="1">The sequence shown here is derived from an EMBL/GenBank/DDBJ whole genome shotgun (WGS) entry which is preliminary data.</text>
</comment>
<reference evidence="1" key="1">
    <citation type="journal article" date="2014" name="Int. J. Syst. Evol. Microbiol.">
        <title>Complete genome sequence of Corynebacterium casei LMG S-19264T (=DSM 44701T), isolated from a smear-ripened cheese.</title>
        <authorList>
            <consortium name="US DOE Joint Genome Institute (JGI-PGF)"/>
            <person name="Walter F."/>
            <person name="Albersmeier A."/>
            <person name="Kalinowski J."/>
            <person name="Ruckert C."/>
        </authorList>
    </citation>
    <scope>NUCLEOTIDE SEQUENCE</scope>
    <source>
        <strain evidence="1">JCM 17251</strain>
    </source>
</reference>
<gene>
    <name evidence="1" type="ORF">GCM10007971_06280</name>
</gene>
<evidence type="ECO:0000313" key="2">
    <source>
        <dbReference type="Proteomes" id="UP000624041"/>
    </source>
</evidence>
<proteinExistence type="predicted"/>
<dbReference type="EMBL" id="BMOS01000003">
    <property type="protein sequence ID" value="GGN51598.1"/>
    <property type="molecule type" value="Genomic_DNA"/>
</dbReference>
<organism evidence="1 2">
    <name type="scientific">Oceanobacillus indicireducens</name>
    <dbReference type="NCBI Taxonomy" id="1004261"/>
    <lineage>
        <taxon>Bacteria</taxon>
        <taxon>Bacillati</taxon>
        <taxon>Bacillota</taxon>
        <taxon>Bacilli</taxon>
        <taxon>Bacillales</taxon>
        <taxon>Bacillaceae</taxon>
        <taxon>Oceanobacillus</taxon>
    </lineage>
</organism>
<name>A0A917XSR2_9BACI</name>
<protein>
    <recommendedName>
        <fullName evidence="3">DUF3006 domain-containing protein</fullName>
    </recommendedName>
</protein>
<keyword evidence="2" id="KW-1185">Reference proteome</keyword>
<dbReference type="Proteomes" id="UP000624041">
    <property type="component" value="Unassembled WGS sequence"/>
</dbReference>
<dbReference type="RefSeq" id="WP_188855980.1">
    <property type="nucleotide sequence ID" value="NZ_BMOS01000003.1"/>
</dbReference>
<evidence type="ECO:0000313" key="1">
    <source>
        <dbReference type="EMBL" id="GGN51598.1"/>
    </source>
</evidence>
<sequence>MNIWLIIYLLFYGRHAIPEIGVVDRIEGGKAVVLLEQKGDELVISTEQFDHIISEDSWLLLTVRKNEPIILIELAGLADRQRKKSNTLIGELREKSQLFQHGPNRTGISPHLQKYRFIR</sequence>
<accession>A0A917XSR2</accession>
<dbReference type="AlphaFoldDB" id="A0A917XSR2"/>